<evidence type="ECO:0000256" key="1">
    <source>
        <dbReference type="SAM" id="MobiDB-lite"/>
    </source>
</evidence>
<evidence type="ECO:0000313" key="2">
    <source>
        <dbReference type="EMBL" id="TNN33863.1"/>
    </source>
</evidence>
<sequence length="103" mass="11356">MSLPRPSDADHGVRALLEQFSREDDAPSTEVPSPSLQGSQETHVTRTRKPIDPRNPSDPMNKEPKGLNGPKEPNGPREPNGPKEPNGPNEQGTQRTQWTQVTQ</sequence>
<dbReference type="Proteomes" id="UP000314294">
    <property type="component" value="Unassembled WGS sequence"/>
</dbReference>
<comment type="caution">
    <text evidence="2">The sequence shown here is derived from an EMBL/GenBank/DDBJ whole genome shotgun (WGS) entry which is preliminary data.</text>
</comment>
<proteinExistence type="predicted"/>
<feature type="compositionally biased region" description="Polar residues" evidence="1">
    <location>
        <begin position="30"/>
        <end position="42"/>
    </location>
</feature>
<keyword evidence="3" id="KW-1185">Reference proteome</keyword>
<accession>A0A4Z2EYL7</accession>
<feature type="compositionally biased region" description="Polar residues" evidence="1">
    <location>
        <begin position="91"/>
        <end position="103"/>
    </location>
</feature>
<gene>
    <name evidence="2" type="ORF">EYF80_055976</name>
</gene>
<name>A0A4Z2EYL7_9TELE</name>
<organism evidence="2 3">
    <name type="scientific">Liparis tanakae</name>
    <name type="common">Tanaka's snailfish</name>
    <dbReference type="NCBI Taxonomy" id="230148"/>
    <lineage>
        <taxon>Eukaryota</taxon>
        <taxon>Metazoa</taxon>
        <taxon>Chordata</taxon>
        <taxon>Craniata</taxon>
        <taxon>Vertebrata</taxon>
        <taxon>Euteleostomi</taxon>
        <taxon>Actinopterygii</taxon>
        <taxon>Neopterygii</taxon>
        <taxon>Teleostei</taxon>
        <taxon>Neoteleostei</taxon>
        <taxon>Acanthomorphata</taxon>
        <taxon>Eupercaria</taxon>
        <taxon>Perciformes</taxon>
        <taxon>Cottioidei</taxon>
        <taxon>Cottales</taxon>
        <taxon>Liparidae</taxon>
        <taxon>Liparis</taxon>
    </lineage>
</organism>
<feature type="region of interest" description="Disordered" evidence="1">
    <location>
        <begin position="1"/>
        <end position="103"/>
    </location>
</feature>
<dbReference type="AlphaFoldDB" id="A0A4Z2EYL7"/>
<evidence type="ECO:0000313" key="3">
    <source>
        <dbReference type="Proteomes" id="UP000314294"/>
    </source>
</evidence>
<reference evidence="2 3" key="1">
    <citation type="submission" date="2019-03" db="EMBL/GenBank/DDBJ databases">
        <title>First draft genome of Liparis tanakae, snailfish: a comprehensive survey of snailfish specific genes.</title>
        <authorList>
            <person name="Kim W."/>
            <person name="Song I."/>
            <person name="Jeong J.-H."/>
            <person name="Kim D."/>
            <person name="Kim S."/>
            <person name="Ryu S."/>
            <person name="Song J.Y."/>
            <person name="Lee S.K."/>
        </authorList>
    </citation>
    <scope>NUCLEOTIDE SEQUENCE [LARGE SCALE GENOMIC DNA]</scope>
    <source>
        <tissue evidence="2">Muscle</tissue>
    </source>
</reference>
<protein>
    <submittedName>
        <fullName evidence="2">Uncharacterized protein</fullName>
    </submittedName>
</protein>
<dbReference type="EMBL" id="SRLO01002108">
    <property type="protein sequence ID" value="TNN33863.1"/>
    <property type="molecule type" value="Genomic_DNA"/>
</dbReference>